<evidence type="ECO:0000313" key="2">
    <source>
        <dbReference type="EMBL" id="KAF7775886.1"/>
    </source>
</evidence>
<reference evidence="2 3" key="1">
    <citation type="journal article" name="Sci. Rep.">
        <title>Telomere-to-telomere assembled and centromere annotated genomes of the two main subspecies of the button mushroom Agaricus bisporus reveal especially polymorphic chromosome ends.</title>
        <authorList>
            <person name="Sonnenberg A.S.M."/>
            <person name="Sedaghat-Telgerd N."/>
            <person name="Lavrijssen B."/>
            <person name="Ohm R.A."/>
            <person name="Hendrickx P.M."/>
            <person name="Scholtmeijer K."/>
            <person name="Baars J.J.P."/>
            <person name="van Peer A."/>
        </authorList>
    </citation>
    <scope>NUCLEOTIDE SEQUENCE [LARGE SCALE GENOMIC DNA]</scope>
    <source>
        <strain evidence="2 3">H119_p4</strain>
    </source>
</reference>
<comment type="caution">
    <text evidence="2">The sequence shown here is derived from an EMBL/GenBank/DDBJ whole genome shotgun (WGS) entry which is preliminary data.</text>
</comment>
<evidence type="ECO:0000313" key="3">
    <source>
        <dbReference type="Proteomes" id="UP000629468"/>
    </source>
</evidence>
<dbReference type="Proteomes" id="UP000629468">
    <property type="component" value="Unassembled WGS sequence"/>
</dbReference>
<sequence>MNPHFIANTLTSNPSSAIVKNTSCIDTRSAEDKSYTENLNNVDIEDDDEEEWDYEAPKEGRGAKDQVVVGPTKVNNTNIPSGIKVKPGTKK</sequence>
<proteinExistence type="predicted"/>
<dbReference type="EMBL" id="JABXXO010000006">
    <property type="protein sequence ID" value="KAF7775886.1"/>
    <property type="molecule type" value="Genomic_DNA"/>
</dbReference>
<gene>
    <name evidence="2" type="ORF">Agabi119p4_4279</name>
</gene>
<name>A0A8H7F309_AGABI</name>
<accession>A0A8H7F309</accession>
<organism evidence="2 3">
    <name type="scientific">Agaricus bisporus var. burnettii</name>
    <dbReference type="NCBI Taxonomy" id="192524"/>
    <lineage>
        <taxon>Eukaryota</taxon>
        <taxon>Fungi</taxon>
        <taxon>Dikarya</taxon>
        <taxon>Basidiomycota</taxon>
        <taxon>Agaricomycotina</taxon>
        <taxon>Agaricomycetes</taxon>
        <taxon>Agaricomycetidae</taxon>
        <taxon>Agaricales</taxon>
        <taxon>Agaricineae</taxon>
        <taxon>Agaricaceae</taxon>
        <taxon>Agaricus</taxon>
    </lineage>
</organism>
<evidence type="ECO:0000256" key="1">
    <source>
        <dbReference type="SAM" id="MobiDB-lite"/>
    </source>
</evidence>
<dbReference type="AlphaFoldDB" id="A0A8H7F309"/>
<protein>
    <submittedName>
        <fullName evidence="2">Uncharacterized protein</fullName>
    </submittedName>
</protein>
<feature type="region of interest" description="Disordered" evidence="1">
    <location>
        <begin position="71"/>
        <end position="91"/>
    </location>
</feature>